<dbReference type="Gene3D" id="2.40.260.10">
    <property type="entry name" value="Sortase"/>
    <property type="match status" value="1"/>
</dbReference>
<dbReference type="Proteomes" id="UP001165283">
    <property type="component" value="Unassembled WGS sequence"/>
</dbReference>
<dbReference type="InterPro" id="IPR023365">
    <property type="entry name" value="Sortase_dom-sf"/>
</dbReference>
<dbReference type="NCBIfam" id="NF033748">
    <property type="entry name" value="class_F_sortase"/>
    <property type="match status" value="1"/>
</dbReference>
<feature type="region of interest" description="Disordered" evidence="2">
    <location>
        <begin position="1"/>
        <end position="29"/>
    </location>
</feature>
<feature type="compositionally biased region" description="Low complexity" evidence="2">
    <location>
        <begin position="16"/>
        <end position="29"/>
    </location>
</feature>
<evidence type="ECO:0000256" key="1">
    <source>
        <dbReference type="ARBA" id="ARBA00022801"/>
    </source>
</evidence>
<dbReference type="Pfam" id="PF04203">
    <property type="entry name" value="Sortase"/>
    <property type="match status" value="1"/>
</dbReference>
<accession>A0ABT0ZVE8</accession>
<dbReference type="EMBL" id="JAGSOV010000013">
    <property type="protein sequence ID" value="MCO1654712.1"/>
    <property type="molecule type" value="Genomic_DNA"/>
</dbReference>
<dbReference type="SUPFAM" id="SSF63817">
    <property type="entry name" value="Sortase"/>
    <property type="match status" value="1"/>
</dbReference>
<protein>
    <submittedName>
        <fullName evidence="3">Class F sortase</fullName>
    </submittedName>
</protein>
<sequence length="186" mass="18959">MGAFAAAPPGPHRTLLEAGPTGPAAGASGPLGRSVPVRLDIPAIDVHSGLLALGLDPDGTTEEPPLDSPDAGWYSHSPTPGEIGPAVLLGHVDSARTGPGVFHDLPALRPGDEVRVLRVDGSTAVFAVDRVARHPKSGFPTAEVYGDIPHAGLRLITCGGEFDRGTGHYRDNVVVYASAVTGGSQA</sequence>
<keyword evidence="4" id="KW-1185">Reference proteome</keyword>
<comment type="caution">
    <text evidence="3">The sequence shown here is derived from an EMBL/GenBank/DDBJ whole genome shotgun (WGS) entry which is preliminary data.</text>
</comment>
<evidence type="ECO:0000313" key="3">
    <source>
        <dbReference type="EMBL" id="MCO1654712.1"/>
    </source>
</evidence>
<gene>
    <name evidence="3" type="ORF">KDL28_06545</name>
</gene>
<keyword evidence="1" id="KW-0378">Hydrolase</keyword>
<evidence type="ECO:0000256" key="2">
    <source>
        <dbReference type="SAM" id="MobiDB-lite"/>
    </source>
</evidence>
<evidence type="ECO:0000313" key="4">
    <source>
        <dbReference type="Proteomes" id="UP001165283"/>
    </source>
</evidence>
<dbReference type="InterPro" id="IPR005754">
    <property type="entry name" value="Sortase"/>
</dbReference>
<name>A0ABT0ZVE8_9PSEU</name>
<organism evidence="3 4">
    <name type="scientific">Pseudonocardia humida</name>
    <dbReference type="NCBI Taxonomy" id="2800819"/>
    <lineage>
        <taxon>Bacteria</taxon>
        <taxon>Bacillati</taxon>
        <taxon>Actinomycetota</taxon>
        <taxon>Actinomycetes</taxon>
        <taxon>Pseudonocardiales</taxon>
        <taxon>Pseudonocardiaceae</taxon>
        <taxon>Pseudonocardia</taxon>
    </lineage>
</organism>
<dbReference type="InterPro" id="IPR042001">
    <property type="entry name" value="Sortase_F"/>
</dbReference>
<feature type="region of interest" description="Disordered" evidence="2">
    <location>
        <begin position="55"/>
        <end position="77"/>
    </location>
</feature>
<dbReference type="CDD" id="cd05829">
    <property type="entry name" value="Sortase_F"/>
    <property type="match status" value="1"/>
</dbReference>
<reference evidence="3" key="1">
    <citation type="submission" date="2021-04" db="EMBL/GenBank/DDBJ databases">
        <title>Pseudonocardia sp. nov., isolated from sandy soil of mangrove forest.</title>
        <authorList>
            <person name="Zan Z."/>
            <person name="Huang R."/>
            <person name="Liu W."/>
        </authorList>
    </citation>
    <scope>NUCLEOTIDE SEQUENCE</scope>
    <source>
        <strain evidence="3">S2-4</strain>
    </source>
</reference>
<proteinExistence type="predicted"/>